<evidence type="ECO:0000256" key="1">
    <source>
        <dbReference type="SAM" id="SignalP"/>
    </source>
</evidence>
<organism evidence="2 3">
    <name type="scientific">Oedothorax gibbosus</name>
    <dbReference type="NCBI Taxonomy" id="931172"/>
    <lineage>
        <taxon>Eukaryota</taxon>
        <taxon>Metazoa</taxon>
        <taxon>Ecdysozoa</taxon>
        <taxon>Arthropoda</taxon>
        <taxon>Chelicerata</taxon>
        <taxon>Arachnida</taxon>
        <taxon>Araneae</taxon>
        <taxon>Araneomorphae</taxon>
        <taxon>Entelegynae</taxon>
        <taxon>Araneoidea</taxon>
        <taxon>Linyphiidae</taxon>
        <taxon>Erigoninae</taxon>
        <taxon>Oedothorax</taxon>
    </lineage>
</organism>
<feature type="signal peptide" evidence="1">
    <location>
        <begin position="1"/>
        <end position="28"/>
    </location>
</feature>
<gene>
    <name evidence="2" type="ORF">JTE90_001636</name>
</gene>
<reference evidence="2 3" key="1">
    <citation type="journal article" date="2022" name="Nat. Ecol. Evol.">
        <title>A masculinizing supergene underlies an exaggerated male reproductive morph in a spider.</title>
        <authorList>
            <person name="Hendrickx F."/>
            <person name="De Corte Z."/>
            <person name="Sonet G."/>
            <person name="Van Belleghem S.M."/>
            <person name="Kostlbacher S."/>
            <person name="Vangestel C."/>
        </authorList>
    </citation>
    <scope>NUCLEOTIDE SEQUENCE [LARGE SCALE GENOMIC DNA]</scope>
    <source>
        <strain evidence="2">W744_W776</strain>
    </source>
</reference>
<sequence>MLFFVMSTSKTFCIILALSSLLFRTGHSYVESGPSRGVISRLGEVLEQETQLEDRLVEVVNQQEIKENLDSVGLYVGLIGTGLSAGLGTILGNTEQIVASSTEYYNSFKQNPESTFLVKITEFQSLSTSSSVMLIPTSFWIVLVFSSLMFRSGHSYVESGPSRGVISRLGEVLEQETQLEDRLVEVVNQQEIKETLDSVGHYVGLIGTGLSAGLGTILGNVEQVIKSLQK</sequence>
<comment type="caution">
    <text evidence="2">The sequence shown here is derived from an EMBL/GenBank/DDBJ whole genome shotgun (WGS) entry which is preliminary data.</text>
</comment>
<keyword evidence="3" id="KW-1185">Reference proteome</keyword>
<dbReference type="Proteomes" id="UP000827092">
    <property type="component" value="Unassembled WGS sequence"/>
</dbReference>
<dbReference type="AlphaFoldDB" id="A0AAV6VLN8"/>
<accession>A0AAV6VLN8</accession>
<dbReference type="EMBL" id="JAFNEN010000052">
    <property type="protein sequence ID" value="KAG8197712.1"/>
    <property type="molecule type" value="Genomic_DNA"/>
</dbReference>
<name>A0AAV6VLN8_9ARAC</name>
<evidence type="ECO:0000313" key="3">
    <source>
        <dbReference type="Proteomes" id="UP000827092"/>
    </source>
</evidence>
<keyword evidence="1" id="KW-0732">Signal</keyword>
<protein>
    <submittedName>
        <fullName evidence="2">Uncharacterized protein</fullName>
    </submittedName>
</protein>
<feature type="chain" id="PRO_5043832103" evidence="1">
    <location>
        <begin position="29"/>
        <end position="230"/>
    </location>
</feature>
<proteinExistence type="predicted"/>
<evidence type="ECO:0000313" key="2">
    <source>
        <dbReference type="EMBL" id="KAG8197712.1"/>
    </source>
</evidence>